<protein>
    <recommendedName>
        <fullName evidence="1">DUF1659 domain-containing protein</fullName>
    </recommendedName>
</protein>
<dbReference type="KEGG" id="csq:CSCA_0086"/>
<dbReference type="AlphaFoldDB" id="A0A0E3GPQ1"/>
<dbReference type="STRING" id="1548.CSCA_0086"/>
<organism evidence="2 3">
    <name type="scientific">Clostridium scatologenes</name>
    <dbReference type="NCBI Taxonomy" id="1548"/>
    <lineage>
        <taxon>Bacteria</taxon>
        <taxon>Bacillati</taxon>
        <taxon>Bacillota</taxon>
        <taxon>Clostridia</taxon>
        <taxon>Eubacteriales</taxon>
        <taxon>Clostridiaceae</taxon>
        <taxon>Clostridium</taxon>
    </lineage>
</organism>
<dbReference type="EMBL" id="CP009933">
    <property type="protein sequence ID" value="AKA67211.1"/>
    <property type="molecule type" value="Genomic_DNA"/>
</dbReference>
<evidence type="ECO:0000313" key="2">
    <source>
        <dbReference type="EMBL" id="AKA67211.1"/>
    </source>
</evidence>
<dbReference type="InterPro" id="IPR012454">
    <property type="entry name" value="DUF1659"/>
</dbReference>
<dbReference type="RefSeq" id="WP_029162186.1">
    <property type="nucleotide sequence ID" value="NZ_CP009933.1"/>
</dbReference>
<dbReference type="Proteomes" id="UP000033115">
    <property type="component" value="Chromosome"/>
</dbReference>
<dbReference type="Pfam" id="PF07872">
    <property type="entry name" value="DUF1659"/>
    <property type="match status" value="1"/>
</dbReference>
<accession>A0A0E3GPQ1</accession>
<evidence type="ECO:0000259" key="1">
    <source>
        <dbReference type="Pfam" id="PF07872"/>
    </source>
</evidence>
<feature type="domain" description="DUF1659" evidence="1">
    <location>
        <begin position="3"/>
        <end position="73"/>
    </location>
</feature>
<sequence length="74" mass="8179">MAAKATKLETAMILKYKDGVDKNGKDVIKKQSFSKVKTSAADQDIFDVSKEFEKLLGKTLNELVREDQSGITNA</sequence>
<name>A0A0E3GPQ1_CLOSL</name>
<dbReference type="HOGENOM" id="CLU_196603_3_1_9"/>
<keyword evidence="3" id="KW-1185">Reference proteome</keyword>
<gene>
    <name evidence="2" type="ORF">CSCA_0086</name>
</gene>
<proteinExistence type="predicted"/>
<reference evidence="2 3" key="1">
    <citation type="journal article" date="2015" name="J. Biotechnol.">
        <title>Complete genome sequence of a malodorant-producing acetogen, Clostridium scatologenes ATCC 25775(T).</title>
        <authorList>
            <person name="Zhu Z."/>
            <person name="Guo T."/>
            <person name="Zheng H."/>
            <person name="Song T."/>
            <person name="Ouyang P."/>
            <person name="Xie J."/>
        </authorList>
    </citation>
    <scope>NUCLEOTIDE SEQUENCE [LARGE SCALE GENOMIC DNA]</scope>
    <source>
        <strain evidence="2 3">ATCC 25775</strain>
    </source>
</reference>
<evidence type="ECO:0000313" key="3">
    <source>
        <dbReference type="Proteomes" id="UP000033115"/>
    </source>
</evidence>